<accession>A0A382ZRY8</accession>
<dbReference type="EMBL" id="UINC01185618">
    <property type="protein sequence ID" value="SVD97418.1"/>
    <property type="molecule type" value="Genomic_DNA"/>
</dbReference>
<sequence>MIVKLSDKRILVCDCGGTMRIDSADLANVCGTGENAKISHALCRSELENFENALGEKGIVV</sequence>
<gene>
    <name evidence="1" type="ORF">METZ01_LOCUS450272</name>
</gene>
<organism evidence="1">
    <name type="scientific">marine metagenome</name>
    <dbReference type="NCBI Taxonomy" id="408172"/>
    <lineage>
        <taxon>unclassified sequences</taxon>
        <taxon>metagenomes</taxon>
        <taxon>ecological metagenomes</taxon>
    </lineage>
</organism>
<evidence type="ECO:0000313" key="1">
    <source>
        <dbReference type="EMBL" id="SVD97418.1"/>
    </source>
</evidence>
<dbReference type="AlphaFoldDB" id="A0A382ZRY8"/>
<reference evidence="1" key="1">
    <citation type="submission" date="2018-05" db="EMBL/GenBank/DDBJ databases">
        <authorList>
            <person name="Lanie J.A."/>
            <person name="Ng W.-L."/>
            <person name="Kazmierczak K.M."/>
            <person name="Andrzejewski T.M."/>
            <person name="Davidsen T.M."/>
            <person name="Wayne K.J."/>
            <person name="Tettelin H."/>
            <person name="Glass J.I."/>
            <person name="Rusch D."/>
            <person name="Podicherti R."/>
            <person name="Tsui H.-C.T."/>
            <person name="Winkler M.E."/>
        </authorList>
    </citation>
    <scope>NUCLEOTIDE SEQUENCE</scope>
</reference>
<name>A0A382ZRY8_9ZZZZ</name>
<protein>
    <submittedName>
        <fullName evidence="1">Uncharacterized protein</fullName>
    </submittedName>
</protein>
<proteinExistence type="predicted"/>
<feature type="non-terminal residue" evidence="1">
    <location>
        <position position="61"/>
    </location>
</feature>